<keyword evidence="9" id="KW-0460">Magnesium</keyword>
<name>A0AA88GJD3_NAELO</name>
<dbReference type="Proteomes" id="UP000816034">
    <property type="component" value="Unassembled WGS sequence"/>
</dbReference>
<keyword evidence="6" id="KW-0479">Metal-binding</keyword>
<dbReference type="GeneID" id="68101226"/>
<dbReference type="EMBL" id="PYSW02000035">
    <property type="protein sequence ID" value="KAG2378150.1"/>
    <property type="molecule type" value="Genomic_DNA"/>
</dbReference>
<evidence type="ECO:0000256" key="6">
    <source>
        <dbReference type="ARBA" id="ARBA00022723"/>
    </source>
</evidence>
<sequence>MQKFVTLQRICLRRLTHRFMCSHVSSQGVSVTVAKQTLHRIQENFPFHFRAVSCRNYFTTTCPIRNDLDTNKDSSLNNSKSHESSWIDKTFQVENIEETRKLAEQFSKLLQNTDVVLLTGDMGSGKSVFARHIIRVLEKDMNLNVPSPTFLLDNIYENKISGNYETIHHIDLYRLDRFDRLDLPHIFTNGISLIEWGNRLLEDNDMMKQPHHSYIRDVLLDSSKCHMLIILFENAGSNEQHCNGANNSIIPDNEEYESPRSITFLSSDSTWKERLAEF</sequence>
<dbReference type="PANTHER" id="PTHR33540">
    <property type="entry name" value="TRNA THREONYLCARBAMOYLADENOSINE BIOSYNTHESIS PROTEIN TSAE"/>
    <property type="match status" value="1"/>
</dbReference>
<dbReference type="GO" id="GO:0002949">
    <property type="term" value="P:tRNA threonylcarbamoyladenosine modification"/>
    <property type="evidence" value="ECO:0007669"/>
    <property type="project" value="InterPro"/>
</dbReference>
<keyword evidence="8" id="KW-0067">ATP-binding</keyword>
<keyword evidence="4" id="KW-0963">Cytoplasm</keyword>
<keyword evidence="5" id="KW-0819">tRNA processing</keyword>
<evidence type="ECO:0000256" key="7">
    <source>
        <dbReference type="ARBA" id="ARBA00022741"/>
    </source>
</evidence>
<dbReference type="RefSeq" id="XP_044545412.1">
    <property type="nucleotide sequence ID" value="XM_044698885.1"/>
</dbReference>
<dbReference type="Pfam" id="PF02367">
    <property type="entry name" value="TsaE"/>
    <property type="match status" value="1"/>
</dbReference>
<organism evidence="11 12">
    <name type="scientific">Naegleria lovaniensis</name>
    <name type="common">Amoeba</name>
    <dbReference type="NCBI Taxonomy" id="51637"/>
    <lineage>
        <taxon>Eukaryota</taxon>
        <taxon>Discoba</taxon>
        <taxon>Heterolobosea</taxon>
        <taxon>Tetramitia</taxon>
        <taxon>Eutetramitia</taxon>
        <taxon>Vahlkampfiidae</taxon>
        <taxon>Naegleria</taxon>
    </lineage>
</organism>
<evidence type="ECO:0000256" key="8">
    <source>
        <dbReference type="ARBA" id="ARBA00022840"/>
    </source>
</evidence>
<dbReference type="GO" id="GO:0046872">
    <property type="term" value="F:metal ion binding"/>
    <property type="evidence" value="ECO:0007669"/>
    <property type="project" value="UniProtKB-KW"/>
</dbReference>
<evidence type="ECO:0000256" key="10">
    <source>
        <dbReference type="ARBA" id="ARBA00032441"/>
    </source>
</evidence>
<gene>
    <name evidence="11" type="ORF">C9374_008772</name>
</gene>
<dbReference type="SUPFAM" id="SSF52540">
    <property type="entry name" value="P-loop containing nucleoside triphosphate hydrolases"/>
    <property type="match status" value="1"/>
</dbReference>
<evidence type="ECO:0000256" key="3">
    <source>
        <dbReference type="ARBA" id="ARBA00019010"/>
    </source>
</evidence>
<comment type="caution">
    <text evidence="11">The sequence shown here is derived from an EMBL/GenBank/DDBJ whole genome shotgun (WGS) entry which is preliminary data.</text>
</comment>
<keyword evidence="7" id="KW-0547">Nucleotide-binding</keyword>
<dbReference type="Gene3D" id="3.40.50.300">
    <property type="entry name" value="P-loop containing nucleotide triphosphate hydrolases"/>
    <property type="match status" value="1"/>
</dbReference>
<proteinExistence type="inferred from homology"/>
<dbReference type="AlphaFoldDB" id="A0AA88GJD3"/>
<comment type="similarity">
    <text evidence="2">Belongs to the TsaE family.</text>
</comment>
<dbReference type="InterPro" id="IPR027417">
    <property type="entry name" value="P-loop_NTPase"/>
</dbReference>
<reference evidence="11 12" key="1">
    <citation type="journal article" date="2018" name="BMC Genomics">
        <title>The genome of Naegleria lovaniensis, the basis for a comparative approach to unravel pathogenicity factors of the human pathogenic amoeba N. fowleri.</title>
        <authorList>
            <person name="Liechti N."/>
            <person name="Schurch N."/>
            <person name="Bruggmann R."/>
            <person name="Wittwer M."/>
        </authorList>
    </citation>
    <scope>NUCLEOTIDE SEQUENCE [LARGE SCALE GENOMIC DNA]</scope>
    <source>
        <strain evidence="11 12">ATCC 30569</strain>
    </source>
</reference>
<dbReference type="InterPro" id="IPR003442">
    <property type="entry name" value="T6A_TsaE"/>
</dbReference>
<evidence type="ECO:0000256" key="1">
    <source>
        <dbReference type="ARBA" id="ARBA00004496"/>
    </source>
</evidence>
<dbReference type="PANTHER" id="PTHR33540:SF2">
    <property type="entry name" value="TRNA THREONYLCARBAMOYLADENOSINE BIOSYNTHESIS PROTEIN TSAE"/>
    <property type="match status" value="1"/>
</dbReference>
<dbReference type="GO" id="GO:0005524">
    <property type="term" value="F:ATP binding"/>
    <property type="evidence" value="ECO:0007669"/>
    <property type="project" value="UniProtKB-KW"/>
</dbReference>
<protein>
    <recommendedName>
        <fullName evidence="3">tRNA threonylcarbamoyladenosine biosynthesis protein TsaE</fullName>
    </recommendedName>
    <alternativeName>
        <fullName evidence="10">t(6)A37 threonylcarbamoyladenosine biosynthesis protein TsaE</fullName>
    </alternativeName>
</protein>
<dbReference type="NCBIfam" id="TIGR00150">
    <property type="entry name" value="T6A_YjeE"/>
    <property type="match status" value="1"/>
</dbReference>
<evidence type="ECO:0000256" key="5">
    <source>
        <dbReference type="ARBA" id="ARBA00022694"/>
    </source>
</evidence>
<evidence type="ECO:0000256" key="9">
    <source>
        <dbReference type="ARBA" id="ARBA00022842"/>
    </source>
</evidence>
<evidence type="ECO:0000313" key="11">
    <source>
        <dbReference type="EMBL" id="KAG2378150.1"/>
    </source>
</evidence>
<keyword evidence="12" id="KW-1185">Reference proteome</keyword>
<dbReference type="GO" id="GO:0005737">
    <property type="term" value="C:cytoplasm"/>
    <property type="evidence" value="ECO:0007669"/>
    <property type="project" value="UniProtKB-SubCell"/>
</dbReference>
<accession>A0AA88GJD3</accession>
<comment type="subcellular location">
    <subcellularLocation>
        <location evidence="1">Cytoplasm</location>
    </subcellularLocation>
</comment>
<evidence type="ECO:0000313" key="12">
    <source>
        <dbReference type="Proteomes" id="UP000816034"/>
    </source>
</evidence>
<evidence type="ECO:0000256" key="2">
    <source>
        <dbReference type="ARBA" id="ARBA00007599"/>
    </source>
</evidence>
<evidence type="ECO:0000256" key="4">
    <source>
        <dbReference type="ARBA" id="ARBA00022490"/>
    </source>
</evidence>